<reference evidence="3" key="1">
    <citation type="journal article" date="2019" name="Int. J. Syst. Evol. Microbiol.">
        <title>The Global Catalogue of Microorganisms (GCM) 10K type strain sequencing project: providing services to taxonomists for standard genome sequencing and annotation.</title>
        <authorList>
            <consortium name="The Broad Institute Genomics Platform"/>
            <consortium name="The Broad Institute Genome Sequencing Center for Infectious Disease"/>
            <person name="Wu L."/>
            <person name="Ma J."/>
        </authorList>
    </citation>
    <scope>NUCLEOTIDE SEQUENCE [LARGE SCALE GENOMIC DNA]</scope>
    <source>
        <strain evidence="3">JCM 17925</strain>
    </source>
</reference>
<evidence type="ECO:0000313" key="2">
    <source>
        <dbReference type="EMBL" id="GAA4400566.1"/>
    </source>
</evidence>
<keyword evidence="1" id="KW-0175">Coiled coil</keyword>
<comment type="caution">
    <text evidence="2">The sequence shown here is derived from an EMBL/GenBank/DDBJ whole genome shotgun (WGS) entry which is preliminary data.</text>
</comment>
<accession>A0ABP8K563</accession>
<proteinExistence type="predicted"/>
<organism evidence="2 3">
    <name type="scientific">Nibrella viscosa</name>
    <dbReference type="NCBI Taxonomy" id="1084524"/>
    <lineage>
        <taxon>Bacteria</taxon>
        <taxon>Pseudomonadati</taxon>
        <taxon>Bacteroidota</taxon>
        <taxon>Cytophagia</taxon>
        <taxon>Cytophagales</taxon>
        <taxon>Spirosomataceae</taxon>
        <taxon>Nibrella</taxon>
    </lineage>
</organism>
<dbReference type="RefSeq" id="WP_345265331.1">
    <property type="nucleotide sequence ID" value="NZ_BAABHB010000002.1"/>
</dbReference>
<evidence type="ECO:0000313" key="3">
    <source>
        <dbReference type="Proteomes" id="UP001500936"/>
    </source>
</evidence>
<evidence type="ECO:0008006" key="4">
    <source>
        <dbReference type="Google" id="ProtNLM"/>
    </source>
</evidence>
<sequence length="69" mass="7779">MNSEEKIEAQVRMANLEKKMADVSRTIARLEADLQSIQQQMLGHLMELYQQALDDSKREDGADTTIPGS</sequence>
<name>A0ABP8K563_9BACT</name>
<keyword evidence="3" id="KW-1185">Reference proteome</keyword>
<evidence type="ECO:0000256" key="1">
    <source>
        <dbReference type="SAM" id="Coils"/>
    </source>
</evidence>
<gene>
    <name evidence="2" type="ORF">GCM10023187_13890</name>
</gene>
<feature type="coiled-coil region" evidence="1">
    <location>
        <begin position="6"/>
        <end position="47"/>
    </location>
</feature>
<dbReference type="EMBL" id="BAABHB010000002">
    <property type="protein sequence ID" value="GAA4400566.1"/>
    <property type="molecule type" value="Genomic_DNA"/>
</dbReference>
<dbReference type="Proteomes" id="UP001500936">
    <property type="component" value="Unassembled WGS sequence"/>
</dbReference>
<protein>
    <recommendedName>
        <fullName evidence="4">SlyX protein</fullName>
    </recommendedName>
</protein>